<comment type="subcellular location">
    <subcellularLocation>
        <location evidence="1">Membrane</location>
    </subcellularLocation>
</comment>
<organism evidence="6 7">
    <name type="scientific">Pseudooceanicola nanhaiensis</name>
    <dbReference type="NCBI Taxonomy" id="375761"/>
    <lineage>
        <taxon>Bacteria</taxon>
        <taxon>Pseudomonadati</taxon>
        <taxon>Pseudomonadota</taxon>
        <taxon>Alphaproteobacteria</taxon>
        <taxon>Rhodobacterales</taxon>
        <taxon>Paracoccaceae</taxon>
        <taxon>Pseudooceanicola</taxon>
    </lineage>
</organism>
<name>A0A917WGH1_9RHOB</name>
<keyword evidence="7" id="KW-1185">Reference proteome</keyword>
<dbReference type="PANTHER" id="PTHR35371:SF1">
    <property type="entry name" value="BLR7753 PROTEIN"/>
    <property type="match status" value="1"/>
</dbReference>
<protein>
    <submittedName>
        <fullName evidence="6">Membrane protein</fullName>
    </submittedName>
</protein>
<reference evidence="6" key="2">
    <citation type="submission" date="2020-09" db="EMBL/GenBank/DDBJ databases">
        <authorList>
            <person name="Sun Q."/>
            <person name="Zhou Y."/>
        </authorList>
    </citation>
    <scope>NUCLEOTIDE SEQUENCE</scope>
    <source>
        <strain evidence="6">CGMCC 1.6293</strain>
    </source>
</reference>
<keyword evidence="2 5" id="KW-0812">Transmembrane</keyword>
<accession>A0A917WGH1</accession>
<reference evidence="6" key="1">
    <citation type="journal article" date="2014" name="Int. J. Syst. Evol. Microbiol.">
        <title>Complete genome sequence of Corynebacterium casei LMG S-19264T (=DSM 44701T), isolated from a smear-ripened cheese.</title>
        <authorList>
            <consortium name="US DOE Joint Genome Institute (JGI-PGF)"/>
            <person name="Walter F."/>
            <person name="Albersmeier A."/>
            <person name="Kalinowski J."/>
            <person name="Ruckert C."/>
        </authorList>
    </citation>
    <scope>NUCLEOTIDE SEQUENCE</scope>
    <source>
        <strain evidence="6">CGMCC 1.6293</strain>
    </source>
</reference>
<evidence type="ECO:0000256" key="4">
    <source>
        <dbReference type="ARBA" id="ARBA00023136"/>
    </source>
</evidence>
<evidence type="ECO:0000256" key="1">
    <source>
        <dbReference type="ARBA" id="ARBA00004370"/>
    </source>
</evidence>
<gene>
    <name evidence="6" type="ORF">GCM10011534_23770</name>
</gene>
<evidence type="ECO:0000256" key="5">
    <source>
        <dbReference type="SAM" id="Phobius"/>
    </source>
</evidence>
<evidence type="ECO:0000313" key="7">
    <source>
        <dbReference type="Proteomes" id="UP000649829"/>
    </source>
</evidence>
<keyword evidence="3 5" id="KW-1133">Transmembrane helix</keyword>
<dbReference type="PANTHER" id="PTHR35371">
    <property type="entry name" value="INNER MEMBRANE PROTEIN"/>
    <property type="match status" value="1"/>
</dbReference>
<dbReference type="GO" id="GO:0016020">
    <property type="term" value="C:membrane"/>
    <property type="evidence" value="ECO:0007669"/>
    <property type="project" value="UniProtKB-SubCell"/>
</dbReference>
<feature type="transmembrane region" description="Helical" evidence="5">
    <location>
        <begin position="114"/>
        <end position="132"/>
    </location>
</feature>
<dbReference type="InterPro" id="IPR001129">
    <property type="entry name" value="Membr-assoc_MAPEG"/>
</dbReference>
<dbReference type="Gene3D" id="1.20.120.550">
    <property type="entry name" value="Membrane associated eicosanoid/glutathione metabolism-like domain"/>
    <property type="match status" value="1"/>
</dbReference>
<evidence type="ECO:0000256" key="3">
    <source>
        <dbReference type="ARBA" id="ARBA00022989"/>
    </source>
</evidence>
<dbReference type="SUPFAM" id="SSF161084">
    <property type="entry name" value="MAPEG domain-like"/>
    <property type="match status" value="1"/>
</dbReference>
<keyword evidence="4 5" id="KW-0472">Membrane</keyword>
<evidence type="ECO:0000256" key="2">
    <source>
        <dbReference type="ARBA" id="ARBA00022692"/>
    </source>
</evidence>
<dbReference type="EMBL" id="BMLF01000002">
    <property type="protein sequence ID" value="GGM01191.1"/>
    <property type="molecule type" value="Genomic_DNA"/>
</dbReference>
<feature type="transmembrane region" description="Helical" evidence="5">
    <location>
        <begin position="90"/>
        <end position="108"/>
    </location>
</feature>
<dbReference type="Pfam" id="PF01124">
    <property type="entry name" value="MAPEG"/>
    <property type="match status" value="1"/>
</dbReference>
<proteinExistence type="predicted"/>
<comment type="caution">
    <text evidence="6">The sequence shown here is derived from an EMBL/GenBank/DDBJ whole genome shotgun (WGS) entry which is preliminary data.</text>
</comment>
<sequence>MAMTPELTALALAGLLQVGQLALYSVAGQAQAGRKAALRPRDEPIELTGKPGRIKRALDNHFEGLILFAIAVLVLAVADKSGPLTVACAWLYLAARVLYIPAYVFGWVPWRSLIWLVGLAATTILLVTALTWQG</sequence>
<dbReference type="AlphaFoldDB" id="A0A917WGH1"/>
<feature type="transmembrane region" description="Helical" evidence="5">
    <location>
        <begin position="60"/>
        <end position="78"/>
    </location>
</feature>
<evidence type="ECO:0000313" key="6">
    <source>
        <dbReference type="EMBL" id="GGM01191.1"/>
    </source>
</evidence>
<dbReference type="Proteomes" id="UP000649829">
    <property type="component" value="Unassembled WGS sequence"/>
</dbReference>
<dbReference type="InterPro" id="IPR023352">
    <property type="entry name" value="MAPEG-like_dom_sf"/>
</dbReference>